<evidence type="ECO:0000256" key="2">
    <source>
        <dbReference type="ARBA" id="ARBA00011915"/>
    </source>
</evidence>
<feature type="domain" description="Enoyl-CoA hydratase/isomerase" evidence="5">
    <location>
        <begin position="20"/>
        <end position="229"/>
    </location>
</feature>
<evidence type="ECO:0000256" key="1">
    <source>
        <dbReference type="ARBA" id="ARBA00001709"/>
    </source>
</evidence>
<dbReference type="CDD" id="cd06558">
    <property type="entry name" value="crotonase-like"/>
    <property type="match status" value="1"/>
</dbReference>
<dbReference type="InterPro" id="IPR032259">
    <property type="entry name" value="HIBYL-CoA-H"/>
</dbReference>
<comment type="pathway">
    <text evidence="4">Amino-acid degradation; L-valine degradation.</text>
</comment>
<name>A0ABR0D9D0_9LAMI</name>
<evidence type="ECO:0000256" key="3">
    <source>
        <dbReference type="ARBA" id="ARBA00022801"/>
    </source>
</evidence>
<comment type="catalytic activity">
    <reaction evidence="1 4">
        <text>3-hydroxy-2-methylpropanoyl-CoA + H2O = 3-hydroxy-2-methylpropanoate + CoA + H(+)</text>
        <dbReference type="Rhea" id="RHEA:20888"/>
        <dbReference type="ChEBI" id="CHEBI:11805"/>
        <dbReference type="ChEBI" id="CHEBI:15377"/>
        <dbReference type="ChEBI" id="CHEBI:15378"/>
        <dbReference type="ChEBI" id="CHEBI:57287"/>
        <dbReference type="ChEBI" id="CHEBI:57340"/>
        <dbReference type="EC" id="3.1.2.4"/>
    </reaction>
</comment>
<organism evidence="6 7">
    <name type="scientific">Penstemon davidsonii</name>
    <dbReference type="NCBI Taxonomy" id="160366"/>
    <lineage>
        <taxon>Eukaryota</taxon>
        <taxon>Viridiplantae</taxon>
        <taxon>Streptophyta</taxon>
        <taxon>Embryophyta</taxon>
        <taxon>Tracheophyta</taxon>
        <taxon>Spermatophyta</taxon>
        <taxon>Magnoliopsida</taxon>
        <taxon>eudicotyledons</taxon>
        <taxon>Gunneridae</taxon>
        <taxon>Pentapetalae</taxon>
        <taxon>asterids</taxon>
        <taxon>lamiids</taxon>
        <taxon>Lamiales</taxon>
        <taxon>Plantaginaceae</taxon>
        <taxon>Cheloneae</taxon>
        <taxon>Penstemon</taxon>
    </lineage>
</organism>
<dbReference type="InterPro" id="IPR029045">
    <property type="entry name" value="ClpP/crotonase-like_dom_sf"/>
</dbReference>
<dbReference type="SUPFAM" id="SSF52096">
    <property type="entry name" value="ClpP/crotonase"/>
    <property type="match status" value="1"/>
</dbReference>
<evidence type="ECO:0000313" key="7">
    <source>
        <dbReference type="Proteomes" id="UP001291926"/>
    </source>
</evidence>
<dbReference type="Pfam" id="PF16113">
    <property type="entry name" value="ECH_2"/>
    <property type="match status" value="1"/>
</dbReference>
<keyword evidence="7" id="KW-1185">Reference proteome</keyword>
<dbReference type="Proteomes" id="UP001291926">
    <property type="component" value="Unassembled WGS sequence"/>
</dbReference>
<comment type="similarity">
    <text evidence="4">Belongs to the enoyl-CoA hydratase/isomerase family.</text>
</comment>
<proteinExistence type="inferred from homology"/>
<comment type="function">
    <text evidence="4">Hydrolyzes 3-hydroxyisobutyryl-CoA (HIBYL-CoA), a saline catabolite. Has high activity toward isobutyryl-CoA. Could be an isobutyryl-CoA dehydrogenase that functions in valine catabolism.</text>
</comment>
<protein>
    <recommendedName>
        <fullName evidence="2 4">3-hydroxyisobutyryl-CoA hydrolase</fullName>
        <shortName evidence="4">HIB-CoA hydrolase</shortName>
        <shortName evidence="4">HIBYL-CoA-H</shortName>
        <ecNumber evidence="2 4">3.1.2.4</ecNumber>
    </recommendedName>
    <alternativeName>
        <fullName evidence="4">3-hydroxyisobutyryl-coenzyme A hydrolase</fullName>
    </alternativeName>
</protein>
<evidence type="ECO:0000256" key="4">
    <source>
        <dbReference type="RuleBase" id="RU369070"/>
    </source>
</evidence>
<dbReference type="PANTHER" id="PTHR43176">
    <property type="entry name" value="3-HYDROXYISOBUTYRYL-COA HYDROLASE-RELATED"/>
    <property type="match status" value="1"/>
</dbReference>
<evidence type="ECO:0000259" key="5">
    <source>
        <dbReference type="Pfam" id="PF16113"/>
    </source>
</evidence>
<dbReference type="EC" id="3.1.2.4" evidence="2 4"/>
<evidence type="ECO:0000313" key="6">
    <source>
        <dbReference type="EMBL" id="KAK4485396.1"/>
    </source>
</evidence>
<keyword evidence="3 4" id="KW-0378">Hydrolase</keyword>
<gene>
    <name evidence="6" type="ORF">RD792_008035</name>
</gene>
<comment type="caution">
    <text evidence="6">The sequence shown here is derived from an EMBL/GenBank/DDBJ whole genome shotgun (WGS) entry which is preliminary data.</text>
</comment>
<dbReference type="InterPro" id="IPR045004">
    <property type="entry name" value="ECH_dom"/>
</dbReference>
<sequence length="234" mass="25144">MASFSSSSDHILVEEKSSVGKFTLNRPKQLNVISPSMASRLLELYTTCANNSSVKLIILKGKGRAFCAGGDVATIIRDIAQDNWRSGADFFRKVFTVNYVVATYNKVQVALMNGIVMGGGASVAIHGTFRVVTENTLFAMPETTLGSFPDIGASYYLSRVPGFVGEYVGLTSARLDGAEMLVCGLATHFVQSEKLSLLEAALEKADSSDPVVISSTISEFSEVPNLKEKSACYK</sequence>
<dbReference type="Gene3D" id="3.90.226.10">
    <property type="entry name" value="2-enoyl-CoA Hydratase, Chain A, domain 1"/>
    <property type="match status" value="1"/>
</dbReference>
<dbReference type="EMBL" id="JAYDYQ010002533">
    <property type="protein sequence ID" value="KAK4485396.1"/>
    <property type="molecule type" value="Genomic_DNA"/>
</dbReference>
<dbReference type="PANTHER" id="PTHR43176:SF3">
    <property type="entry name" value="3-HYDROXYISOBUTYRYL-COA HYDROLASE, MITOCHONDRIAL"/>
    <property type="match status" value="1"/>
</dbReference>
<reference evidence="6 7" key="1">
    <citation type="journal article" date="2023" name="bioRxiv">
        <title>Genome report: Whole genome sequence and annotation of Penstemon davidsonii.</title>
        <authorList>
            <person name="Ostevik K.L."/>
            <person name="Alabady M."/>
            <person name="Zhang M."/>
            <person name="Rausher M.D."/>
        </authorList>
    </citation>
    <scope>NUCLEOTIDE SEQUENCE [LARGE SCALE GENOMIC DNA]</scope>
    <source>
        <strain evidence="6">DNT005</strain>
        <tissue evidence="6">Whole leaf</tissue>
    </source>
</reference>
<accession>A0ABR0D9D0</accession>